<protein>
    <submittedName>
        <fullName evidence="3">Uncharacterized protein</fullName>
    </submittedName>
</protein>
<dbReference type="EMBL" id="JAVRRG010000039">
    <property type="protein sequence ID" value="KAK5093797.1"/>
    <property type="molecule type" value="Genomic_DNA"/>
</dbReference>
<reference evidence="3 4" key="1">
    <citation type="submission" date="2023-08" db="EMBL/GenBank/DDBJ databases">
        <title>Black Yeasts Isolated from many extreme environments.</title>
        <authorList>
            <person name="Coleine C."/>
            <person name="Stajich J.E."/>
            <person name="Selbmann L."/>
        </authorList>
    </citation>
    <scope>NUCLEOTIDE SEQUENCE [LARGE SCALE GENOMIC DNA]</scope>
    <source>
        <strain evidence="3 4">CCFEE 5885</strain>
    </source>
</reference>
<organism evidence="3 4">
    <name type="scientific">Lithohypha guttulata</name>
    <dbReference type="NCBI Taxonomy" id="1690604"/>
    <lineage>
        <taxon>Eukaryota</taxon>
        <taxon>Fungi</taxon>
        <taxon>Dikarya</taxon>
        <taxon>Ascomycota</taxon>
        <taxon>Pezizomycotina</taxon>
        <taxon>Eurotiomycetes</taxon>
        <taxon>Chaetothyriomycetidae</taxon>
        <taxon>Chaetothyriales</taxon>
        <taxon>Trichomeriaceae</taxon>
        <taxon>Lithohypha</taxon>
    </lineage>
</organism>
<evidence type="ECO:0000256" key="1">
    <source>
        <dbReference type="ARBA" id="ARBA00006484"/>
    </source>
</evidence>
<dbReference type="Proteomes" id="UP001345013">
    <property type="component" value="Unassembled WGS sequence"/>
</dbReference>
<dbReference type="PANTHER" id="PTHR43008">
    <property type="entry name" value="BENZIL REDUCTASE"/>
    <property type="match status" value="1"/>
</dbReference>
<dbReference type="InterPro" id="IPR036291">
    <property type="entry name" value="NAD(P)-bd_dom_sf"/>
</dbReference>
<dbReference type="PANTHER" id="PTHR43008:SF4">
    <property type="entry name" value="CHAIN DEHYDROGENASE, PUTATIVE (AFU_ORTHOLOGUE AFUA_4G08710)-RELATED"/>
    <property type="match status" value="1"/>
</dbReference>
<name>A0ABR0KEA5_9EURO</name>
<sequence length="272" mass="29259">MADTFKDIRQMYSLTGRNYIVTGGGQGIGFAITRAICEMGGNVAVLDVRDQPVDAFKDLSKQFGVKTEYLQTDVTKEESLTSSFEEAIASLGSLDGLVPAAGIVIDKPFVEQTWDEVNKIQQVNVMGTFFATQLAVKQMRKQDTPGSIVLVASICAHQAAPGHKLSGYHASKGAVLMLAKALAVELAPHNIRVNSISPGYIESDMTRTLRQDHPHLVEIMQKCPPMKRIGNPNDLTPAAVYLLSDASAYTTGADILITGGLHAGRIEANSLD</sequence>
<evidence type="ECO:0000256" key="2">
    <source>
        <dbReference type="ARBA" id="ARBA00023002"/>
    </source>
</evidence>
<dbReference type="Gene3D" id="3.40.50.720">
    <property type="entry name" value="NAD(P)-binding Rossmann-like Domain"/>
    <property type="match status" value="1"/>
</dbReference>
<evidence type="ECO:0000313" key="4">
    <source>
        <dbReference type="Proteomes" id="UP001345013"/>
    </source>
</evidence>
<dbReference type="PRINTS" id="PR00080">
    <property type="entry name" value="SDRFAMILY"/>
</dbReference>
<keyword evidence="2" id="KW-0560">Oxidoreductase</keyword>
<accession>A0ABR0KEA5</accession>
<dbReference type="InterPro" id="IPR002347">
    <property type="entry name" value="SDR_fam"/>
</dbReference>
<comment type="caution">
    <text evidence="3">The sequence shown here is derived from an EMBL/GenBank/DDBJ whole genome shotgun (WGS) entry which is preliminary data.</text>
</comment>
<gene>
    <name evidence="3" type="ORF">LTR24_003992</name>
</gene>
<dbReference type="SUPFAM" id="SSF51735">
    <property type="entry name" value="NAD(P)-binding Rossmann-fold domains"/>
    <property type="match status" value="1"/>
</dbReference>
<keyword evidence="4" id="KW-1185">Reference proteome</keyword>
<dbReference type="Pfam" id="PF13561">
    <property type="entry name" value="adh_short_C2"/>
    <property type="match status" value="1"/>
</dbReference>
<comment type="similarity">
    <text evidence="1">Belongs to the short-chain dehydrogenases/reductases (SDR) family.</text>
</comment>
<evidence type="ECO:0000313" key="3">
    <source>
        <dbReference type="EMBL" id="KAK5093797.1"/>
    </source>
</evidence>
<proteinExistence type="inferred from homology"/>
<dbReference type="PRINTS" id="PR00081">
    <property type="entry name" value="GDHRDH"/>
</dbReference>